<comment type="similarity">
    <text evidence="1">In the N-terminal section; belongs to the PINc/VapC protein family.</text>
</comment>
<dbReference type="InterPro" id="IPR001482">
    <property type="entry name" value="T2SS/T4SS_dom"/>
</dbReference>
<dbReference type="RefSeq" id="WP_130646658.1">
    <property type="nucleotide sequence ID" value="NZ_PGCL01000002.1"/>
</dbReference>
<dbReference type="Gene3D" id="3.40.50.1010">
    <property type="entry name" value="5'-nuclease"/>
    <property type="match status" value="1"/>
</dbReference>
<dbReference type="InterPro" id="IPR003593">
    <property type="entry name" value="AAA+_ATPase"/>
</dbReference>
<comment type="caution">
    <text evidence="4">The sequence shown here is derived from an EMBL/GenBank/DDBJ whole genome shotgun (WGS) entry which is preliminary data.</text>
</comment>
<accession>A0A483CRN2</accession>
<evidence type="ECO:0000313" key="5">
    <source>
        <dbReference type="Proteomes" id="UP000292580"/>
    </source>
</evidence>
<dbReference type="PANTHER" id="PTHR11603">
    <property type="entry name" value="AAA FAMILY ATPASE"/>
    <property type="match status" value="1"/>
</dbReference>
<gene>
    <name evidence="4" type="ORF">CUJ86_06065</name>
</gene>
<dbReference type="InterPro" id="IPR027417">
    <property type="entry name" value="P-loop_NTPase"/>
</dbReference>
<dbReference type="InterPro" id="IPR052041">
    <property type="entry name" value="Nucleic_acid_metab_PIN/TRAM"/>
</dbReference>
<dbReference type="SUPFAM" id="SSF52540">
    <property type="entry name" value="P-loop containing nucleoside triphosphate hydrolases"/>
    <property type="match status" value="1"/>
</dbReference>
<dbReference type="SUPFAM" id="SSF54814">
    <property type="entry name" value="Prokaryotic type KH domain (KH-domain type II)"/>
    <property type="match status" value="1"/>
</dbReference>
<dbReference type="EMBL" id="PGCL01000002">
    <property type="protein sequence ID" value="TAJ44851.1"/>
    <property type="molecule type" value="Genomic_DNA"/>
</dbReference>
<dbReference type="GO" id="GO:0003723">
    <property type="term" value="F:RNA binding"/>
    <property type="evidence" value="ECO:0007669"/>
    <property type="project" value="InterPro"/>
</dbReference>
<dbReference type="PANTHER" id="PTHR11603:SF147">
    <property type="entry name" value="MEMBRANE PROTEIN"/>
    <property type="match status" value="1"/>
</dbReference>
<dbReference type="OrthoDB" id="7146at2157"/>
<keyword evidence="5" id="KW-1185">Reference proteome</keyword>
<dbReference type="InterPro" id="IPR029060">
    <property type="entry name" value="PIN-like_dom_sf"/>
</dbReference>
<name>A0A483CRN2_9EURY</name>
<feature type="domain" description="AAA+ ATPase" evidence="2">
    <location>
        <begin position="259"/>
        <end position="394"/>
    </location>
</feature>
<dbReference type="SUPFAM" id="SSF88723">
    <property type="entry name" value="PIN domain-like"/>
    <property type="match status" value="1"/>
</dbReference>
<dbReference type="Pfam" id="PF01850">
    <property type="entry name" value="PIN"/>
    <property type="match status" value="1"/>
</dbReference>
<dbReference type="CDD" id="cd09878">
    <property type="entry name" value="PIN_VapC_VirB11L-ATPase-like"/>
    <property type="match status" value="1"/>
</dbReference>
<dbReference type="SMART" id="SM00670">
    <property type="entry name" value="PINc"/>
    <property type="match status" value="1"/>
</dbReference>
<sequence length="645" mass="71848">MKIVPDTSVVIDGRITSMIKDGEYTGSTIIIPEAVVAELESQANQGREIGFSGLNELQNLSKMATEGTIELKYVGERPSLDQVKLASGGEIDALIRRVAIEHDATFITSDVVQSEVAKAKGISVIYLKPQIGESTPLIIDGFFDEHTIAVHLKERVPPMAKRGTMRQNSIEQLRDTPMTEYELRMIAQEVLERAKRDPDGFIEIERQGIAVVQIGSIRISIARRPFSDGMEITAVRPITDVELEDYAMADLIRDRLTTTRRGMLIAGPPGSGKSTLAQSIATFLSDKGCIVKTMEAPRDLQVPDNITQYTALEGSMEKTAEVLLLVRPDFVIFDELRKNEDFRVFADMRLAGVGMVGVIHAMQVQDAVQRFFGRIEAGVFPQIISTIIYVEDGEITRVFDLDFSIKVPEGMHSELHIRPVTTVRDALSGRIAFEVFKYDGETIVMPAIGPAIEEKTPINIPEPIPEAATPAPEHILAEEGAEEESSWETTKYEIQRELSRFTDGPVEVFMKSDTKAVAYIEDKDVPASIGRGGKNIASIVNKLRIGIDIRPRSELPPLEEEIPEAEMGEEMPETEELKIRIEKKHLTLVALRYREAIVDVFAGKEYLFTATVNEKGEIDLARSSSIAQELIRRYNEKETIRLRPV</sequence>
<feature type="domain" description="PIN" evidence="3">
    <location>
        <begin position="1"/>
        <end position="115"/>
    </location>
</feature>
<evidence type="ECO:0000313" key="4">
    <source>
        <dbReference type="EMBL" id="TAJ44851.1"/>
    </source>
</evidence>
<protein>
    <submittedName>
        <fullName evidence="4">ATPase</fullName>
    </submittedName>
</protein>
<dbReference type="InterPro" id="IPR009019">
    <property type="entry name" value="KH_sf_prok-type"/>
</dbReference>
<dbReference type="SMART" id="SM00382">
    <property type="entry name" value="AAA"/>
    <property type="match status" value="1"/>
</dbReference>
<evidence type="ECO:0000256" key="1">
    <source>
        <dbReference type="ARBA" id="ARBA00046345"/>
    </source>
</evidence>
<reference evidence="4 5" key="1">
    <citation type="submission" date="2017-11" db="EMBL/GenBank/DDBJ databases">
        <title>Isolation and Characterization of Methanofollis Species from Methane Seep Offshore SW Taiwan.</title>
        <authorList>
            <person name="Teng N.-H."/>
            <person name="Lai M.-C."/>
            <person name="Chen S.-C."/>
        </authorList>
    </citation>
    <scope>NUCLEOTIDE SEQUENCE [LARGE SCALE GENOMIC DNA]</scope>
    <source>
        <strain evidence="4 5">FWC-SCC2</strain>
    </source>
</reference>
<dbReference type="AlphaFoldDB" id="A0A483CRN2"/>
<dbReference type="Proteomes" id="UP000292580">
    <property type="component" value="Unassembled WGS sequence"/>
</dbReference>
<evidence type="ECO:0000259" key="2">
    <source>
        <dbReference type="SMART" id="SM00382"/>
    </source>
</evidence>
<proteinExistence type="inferred from homology"/>
<dbReference type="Pfam" id="PF00437">
    <property type="entry name" value="T2SSE"/>
    <property type="match status" value="1"/>
</dbReference>
<dbReference type="NCBIfam" id="NF010335">
    <property type="entry name" value="PRK13764.1"/>
    <property type="match status" value="1"/>
</dbReference>
<dbReference type="InterPro" id="IPR002716">
    <property type="entry name" value="PIN_dom"/>
</dbReference>
<organism evidence="4 5">
    <name type="scientific">Methanofollis fontis</name>
    <dbReference type="NCBI Taxonomy" id="2052832"/>
    <lineage>
        <taxon>Archaea</taxon>
        <taxon>Methanobacteriati</taxon>
        <taxon>Methanobacteriota</taxon>
        <taxon>Stenosarchaea group</taxon>
        <taxon>Methanomicrobia</taxon>
        <taxon>Methanomicrobiales</taxon>
        <taxon>Methanomicrobiaceae</taxon>
        <taxon>Methanofollis</taxon>
    </lineage>
</organism>
<dbReference type="Gene3D" id="3.40.50.300">
    <property type="entry name" value="P-loop containing nucleotide triphosphate hydrolases"/>
    <property type="match status" value="1"/>
</dbReference>
<evidence type="ECO:0000259" key="3">
    <source>
        <dbReference type="SMART" id="SM00670"/>
    </source>
</evidence>